<dbReference type="FunFam" id="2.40.50.140:FF:000251">
    <property type="entry name" value="MP18 RNA editing complex protein"/>
    <property type="match status" value="1"/>
</dbReference>
<dbReference type="PANTHER" id="PTHR40735">
    <property type="entry name" value="RNA-EDITING COMPLEX PROTEIN MP42-RELATED"/>
    <property type="match status" value="1"/>
</dbReference>
<organism evidence="2">
    <name type="scientific">Trypanosoma vivax (strain Y486)</name>
    <dbReference type="NCBI Taxonomy" id="1055687"/>
    <lineage>
        <taxon>Eukaryota</taxon>
        <taxon>Discoba</taxon>
        <taxon>Euglenozoa</taxon>
        <taxon>Kinetoplastea</taxon>
        <taxon>Metakinetoplastina</taxon>
        <taxon>Trypanosomatida</taxon>
        <taxon>Trypanosomatidae</taxon>
        <taxon>Trypanosoma</taxon>
        <taxon>Duttonella</taxon>
    </lineage>
</organism>
<dbReference type="Pfam" id="PF00436">
    <property type="entry name" value="SSB"/>
    <property type="match status" value="1"/>
</dbReference>
<dbReference type="Gene3D" id="2.40.50.140">
    <property type="entry name" value="Nucleic acid-binding proteins"/>
    <property type="match status" value="1"/>
</dbReference>
<dbReference type="PANTHER" id="PTHR40735:SF3">
    <property type="entry name" value="RNA-EDITING COMPLEX PROTEIN MP42"/>
    <property type="match status" value="1"/>
</dbReference>
<dbReference type="PIRSF" id="PIRSF037000">
    <property type="entry name" value="RNA_ed_MP18"/>
    <property type="match status" value="1"/>
</dbReference>
<name>G0U6G1_TRYVY</name>
<dbReference type="GO" id="GO:0003697">
    <property type="term" value="F:single-stranded DNA binding"/>
    <property type="evidence" value="ECO:0007669"/>
    <property type="project" value="InterPro"/>
</dbReference>
<proteinExistence type="predicted"/>
<dbReference type="AlphaFoldDB" id="G0U6G1"/>
<accession>G0U6G1</accession>
<evidence type="ECO:0000313" key="2">
    <source>
        <dbReference type="EMBL" id="CCC51465.1"/>
    </source>
</evidence>
<gene>
    <name evidence="2" type="ORF">TVY486_1005160</name>
</gene>
<keyword evidence="1" id="KW-0238">DNA-binding</keyword>
<dbReference type="EMBL" id="HE573026">
    <property type="protein sequence ID" value="CCC51465.1"/>
    <property type="molecule type" value="Genomic_DNA"/>
</dbReference>
<reference evidence="2" key="1">
    <citation type="journal article" date="2012" name="Proc. Natl. Acad. Sci. U.S.A.">
        <title>Antigenic diversity is generated by distinct evolutionary mechanisms in African trypanosome species.</title>
        <authorList>
            <person name="Jackson A.P."/>
            <person name="Berry A."/>
            <person name="Aslett M."/>
            <person name="Allison H.C."/>
            <person name="Burton P."/>
            <person name="Vavrova-Anderson J."/>
            <person name="Brown R."/>
            <person name="Browne H."/>
            <person name="Corton N."/>
            <person name="Hauser H."/>
            <person name="Gamble J."/>
            <person name="Gilderthorp R."/>
            <person name="Marcello L."/>
            <person name="McQuillan J."/>
            <person name="Otto T.D."/>
            <person name="Quail M.A."/>
            <person name="Sanders M.J."/>
            <person name="van Tonder A."/>
            <person name="Ginger M.L."/>
            <person name="Field M.C."/>
            <person name="Barry J.D."/>
            <person name="Hertz-Fowler C."/>
            <person name="Berriman M."/>
        </authorList>
    </citation>
    <scope>NUCLEOTIDE SEQUENCE</scope>
    <source>
        <strain evidence="2">Y486</strain>
    </source>
</reference>
<dbReference type="InterPro" id="IPR012340">
    <property type="entry name" value="NA-bd_OB-fold"/>
</dbReference>
<dbReference type="SUPFAM" id="SSF50249">
    <property type="entry name" value="Nucleic acid-binding proteins"/>
    <property type="match status" value="1"/>
</dbReference>
<protein>
    <submittedName>
        <fullName evidence="2">Putative MP18 RNA editing complex protein</fullName>
    </submittedName>
</protein>
<sequence>MLSITCRSMMLRKTVARFCKSVNSVTLVGVVHDIQCGFVYEDAVTQFTLTTTSIDTTHPTQEVVVEKDHHTIRCFGELFSAEVKQKIKDGNVVCVNGRLRLSPQLEPSCNKHFYFPYIQVQPPHGQVAVIHGDRRTVPAPVNPVTDEIKVVKEGSGSDGLGSSSQ</sequence>
<dbReference type="VEuPathDB" id="TriTrypDB:TvY486_1005160"/>
<evidence type="ECO:0000256" key="1">
    <source>
        <dbReference type="ARBA" id="ARBA00023125"/>
    </source>
</evidence>
<dbReference type="InterPro" id="IPR000424">
    <property type="entry name" value="Primosome_PriB/ssb"/>
</dbReference>
<dbReference type="InterPro" id="IPR017084">
    <property type="entry name" value="RNA_edit_cplx_su_MP18"/>
</dbReference>